<reference evidence="2 3" key="1">
    <citation type="submission" date="2018-11" db="EMBL/GenBank/DDBJ databases">
        <title>Chitinophaga lutea sp.nov., isolate from arsenic contaminated soil.</title>
        <authorList>
            <person name="Zong Y."/>
        </authorList>
    </citation>
    <scope>NUCLEOTIDE SEQUENCE [LARGE SCALE GENOMIC DNA]</scope>
    <source>
        <strain evidence="2 3">ZY74</strain>
    </source>
</reference>
<keyword evidence="3" id="KW-1185">Reference proteome</keyword>
<feature type="domain" description="NmrA-like" evidence="1">
    <location>
        <begin position="2"/>
        <end position="237"/>
    </location>
</feature>
<dbReference type="PANTHER" id="PTHR47129">
    <property type="entry name" value="QUINONE OXIDOREDUCTASE 2"/>
    <property type="match status" value="1"/>
</dbReference>
<dbReference type="RefSeq" id="WP_123849371.1">
    <property type="nucleotide sequence ID" value="NZ_RPDH01000003.1"/>
</dbReference>
<dbReference type="OrthoDB" id="9780595at2"/>
<dbReference type="InterPro" id="IPR008030">
    <property type="entry name" value="NmrA-like"/>
</dbReference>
<dbReference type="Pfam" id="PF05368">
    <property type="entry name" value="NmrA"/>
    <property type="match status" value="1"/>
</dbReference>
<gene>
    <name evidence="2" type="ORF">EGT74_25475</name>
</gene>
<dbReference type="EMBL" id="RPDH01000003">
    <property type="protein sequence ID" value="RPE06050.1"/>
    <property type="molecule type" value="Genomic_DNA"/>
</dbReference>
<proteinExistence type="predicted"/>
<accession>A0A3N4PQQ1</accession>
<protein>
    <submittedName>
        <fullName evidence="2">SDR family oxidoreductase</fullName>
    </submittedName>
</protein>
<organism evidence="2 3">
    <name type="scientific">Chitinophaga lutea</name>
    <dbReference type="NCBI Taxonomy" id="2488634"/>
    <lineage>
        <taxon>Bacteria</taxon>
        <taxon>Pseudomonadati</taxon>
        <taxon>Bacteroidota</taxon>
        <taxon>Chitinophagia</taxon>
        <taxon>Chitinophagales</taxon>
        <taxon>Chitinophagaceae</taxon>
        <taxon>Chitinophaga</taxon>
    </lineage>
</organism>
<dbReference type="PANTHER" id="PTHR47129:SF1">
    <property type="entry name" value="NMRA-LIKE DOMAIN-CONTAINING PROTEIN"/>
    <property type="match status" value="1"/>
</dbReference>
<dbReference type="InterPro" id="IPR052718">
    <property type="entry name" value="NmrA-type_oxidoreductase"/>
</dbReference>
<dbReference type="SUPFAM" id="SSF51735">
    <property type="entry name" value="NAD(P)-binding Rossmann-fold domains"/>
    <property type="match status" value="1"/>
</dbReference>
<dbReference type="CDD" id="cd05269">
    <property type="entry name" value="TMR_SDR_a"/>
    <property type="match status" value="1"/>
</dbReference>
<comment type="caution">
    <text evidence="2">The sequence shown here is derived from an EMBL/GenBank/DDBJ whole genome shotgun (WGS) entry which is preliminary data.</text>
</comment>
<sequence length="282" mass="30121">MIAITGASGHLGKATIGFLINKIDPANIIAVVRDPEKMKDFPGIQVRVADYDDAASLRDALSGVKTLLQISSASYGDHATQQEKNVVDAASGAGVQHIVYTSTVNPGSQPIFFGSQTNQHTENAIRASGITYTFFRNSMYMETIPQFIGSAMEDGQIFYPAGEGKVSFVARTDIAEALANVLAAGEKHANAAYDITGTGAYSFSDIATLLASEKGLPASYTDIPASAFRDELVKLEMPPIAVDFYISMADSVKAGEFAHVDGALEGLLQRKRVVLKDYVRSL</sequence>
<dbReference type="Gene3D" id="3.90.25.10">
    <property type="entry name" value="UDP-galactose 4-epimerase, domain 1"/>
    <property type="match status" value="1"/>
</dbReference>
<evidence type="ECO:0000259" key="1">
    <source>
        <dbReference type="Pfam" id="PF05368"/>
    </source>
</evidence>
<dbReference type="Gene3D" id="3.40.50.720">
    <property type="entry name" value="NAD(P)-binding Rossmann-like Domain"/>
    <property type="match status" value="1"/>
</dbReference>
<dbReference type="AlphaFoldDB" id="A0A3N4PQQ1"/>
<dbReference type="InterPro" id="IPR036291">
    <property type="entry name" value="NAD(P)-bd_dom_sf"/>
</dbReference>
<name>A0A3N4PQQ1_9BACT</name>
<dbReference type="Proteomes" id="UP000278351">
    <property type="component" value="Unassembled WGS sequence"/>
</dbReference>
<evidence type="ECO:0000313" key="3">
    <source>
        <dbReference type="Proteomes" id="UP000278351"/>
    </source>
</evidence>
<evidence type="ECO:0000313" key="2">
    <source>
        <dbReference type="EMBL" id="RPE06050.1"/>
    </source>
</evidence>